<evidence type="ECO:0000313" key="2">
    <source>
        <dbReference type="EMBL" id="EGG28838.1"/>
    </source>
</evidence>
<accession>F3L4A5</accession>
<dbReference type="InterPro" id="IPR011836">
    <property type="entry name" value="YhdP"/>
</dbReference>
<dbReference type="EMBL" id="AEIG01000078">
    <property type="protein sequence ID" value="EGG28838.1"/>
    <property type="molecule type" value="Genomic_DNA"/>
</dbReference>
<reference evidence="2 3" key="1">
    <citation type="journal article" date="2011" name="J. Bacteriol.">
        <title>Genome sequence of strain IMCC3088, a proteorhodopsin-containing marine bacterium belonging to the OM60/NOR5 clade.</title>
        <authorList>
            <person name="Jang Y."/>
            <person name="Oh H.M."/>
            <person name="Kang I."/>
            <person name="Lee K."/>
            <person name="Yang S.J."/>
            <person name="Cho J.C."/>
        </authorList>
    </citation>
    <scope>NUCLEOTIDE SEQUENCE [LARGE SCALE GENOMIC DNA]</scope>
    <source>
        <strain evidence="2 3">IMCC3088</strain>
    </source>
</reference>
<feature type="domain" description="YhdP central" evidence="1">
    <location>
        <begin position="8"/>
        <end position="1235"/>
    </location>
</feature>
<evidence type="ECO:0000313" key="3">
    <source>
        <dbReference type="Proteomes" id="UP000005615"/>
    </source>
</evidence>
<comment type="caution">
    <text evidence="2">The sequence shown here is derived from an EMBL/GenBank/DDBJ whole genome shotgun (WGS) entry which is preliminary data.</text>
</comment>
<dbReference type="Pfam" id="PF13116">
    <property type="entry name" value="YhdP"/>
    <property type="match status" value="1"/>
</dbReference>
<dbReference type="STRING" id="2518989.IMCC3088_2506"/>
<gene>
    <name evidence="2" type="ORF">IMCC3088_2506</name>
</gene>
<dbReference type="InterPro" id="IPR025263">
    <property type="entry name" value="YhdP_central"/>
</dbReference>
<evidence type="ECO:0000259" key="1">
    <source>
        <dbReference type="Pfam" id="PF13116"/>
    </source>
</evidence>
<sequence>MSSNTPHFYDRLSSLLWRIIVFSIVLLAVYVSFGRLLSHHVDRYREPIIDRINHAIPGRLEAERIALRWESFAPTLVLNEVILYGDSGAISGTRVEFEAAELSVDIVASLRLWMPSVSSLAIKGLQVEYQVGLNSEAANNAPRSAQSLQFLTRVLEVLMDKTRRLDISAARIGVNRENKYYEALLDFDYWRDGSERQLKITIGDSTGTDIQVLAQGLGNPLRPEEFNGSGFASLAMSQEPLEILSGSAPIAAQQSAGFALTAYLQAQANDWRLGGHWSFSGLNLRNPSADAQLSGELRVDTDFKHAAARLFNLKLETQSEPLVLPNMRAHWRDGALLLNSETLDVQQLSRLLREVAKDSTLAKTLEELEPQGRVLQPRMLWRQGQNNLRAHLKLDGVSIEASDKRAGGAGITGDVWLRDNKAMFQLNTPVLELALPTVYAKPLEIANATAELYASWDAAVLHLRADNIHGLAAVGDTHGKLALKLPFQQGVVAPEMELYLGVSEGNAAARNTVIPATIPENLQRWLDTAIGDAAARDLGFFYRGSLLKEERDARSIGLIGRLQAMELKFLPDWPALTIDSAVLIMDDEQTGLWLEQGGLPGVRASSVGAEVWLDLERQPHLSIDGSIRGQLGAALADLRESPLAIYVPQTSGSWDVQGEIAGRLTIDTPLVGVVRPEVSLSLNLHDVGLTPAPGLTLRNIHGDLAYSTEDGFSAETLTGNVWGQSLQARIATQVGEVQTTHIEFSSALHGPSLEAFMNLGIQGHLHGESTVDGILVLAPEQAALQLTSDLKGLQIDLPEPLAKPAAASLAMRFDLDLRDPALRGALLLGQAMTLDAQFATDQTGFAVGLGRSPLPLEAGLSSLTGALPRLDLDAWRSVLPESNEASQAHYLVQDLRVERLHFMQRELDSVVLMAERQASDWFIGWQTQWLSGELSSKTQDDHWRLHLIDVDLQAFAELWVDQAESSQGWSDLPELHVSFDQVREGDQVLGRGELRLSQSDEDYTLMVMNGEWRKLRADPEQPITLMWPKQGVMNSRVSGGVLVDNLGEVFEAFGYESVLKTQSGRADFDLEWPGGPEQFGFAGTDGQLKIRLKDGKFLKASAGAQGALKVITILNFADIVSRLSLTQLFESGVPFNQLAIDASADLGLINIDKMNMESSASRFQFSGQANLLDESLDGRLIATLPVASNLPWLAALTGGLPAAAGVYVISKIFEKQVDKFSSAVYSVKGTWQEPELAFDKLFDTKLPKPKAGAEQGGSEETDQTQTEQDVLDEPDVLGGPGAAGDQPSPDQTEASVSEQGVSPN</sequence>
<dbReference type="RefSeq" id="WP_009576656.1">
    <property type="nucleotide sequence ID" value="NZ_AEIG01000078.1"/>
</dbReference>
<dbReference type="eggNOG" id="COG3164">
    <property type="taxonomic scope" value="Bacteria"/>
</dbReference>
<dbReference type="OrthoDB" id="9762238at2"/>
<keyword evidence="3" id="KW-1185">Reference proteome</keyword>
<dbReference type="PANTHER" id="PTHR38690">
    <property type="entry name" value="PROTEASE-RELATED"/>
    <property type="match status" value="1"/>
</dbReference>
<dbReference type="Proteomes" id="UP000005615">
    <property type="component" value="Unassembled WGS sequence"/>
</dbReference>
<organism evidence="2 3">
    <name type="scientific">Aequoribacter fuscus</name>
    <dbReference type="NCBI Taxonomy" id="2518989"/>
    <lineage>
        <taxon>Bacteria</taxon>
        <taxon>Pseudomonadati</taxon>
        <taxon>Pseudomonadota</taxon>
        <taxon>Gammaproteobacteria</taxon>
        <taxon>Cellvibrionales</taxon>
        <taxon>Halieaceae</taxon>
        <taxon>Aequoribacter</taxon>
    </lineage>
</organism>
<dbReference type="PANTHER" id="PTHR38690:SF1">
    <property type="entry name" value="PROTEASE"/>
    <property type="match status" value="1"/>
</dbReference>
<name>F3L4A5_9GAMM</name>
<protein>
    <submittedName>
        <fullName evidence="2">Putative exported protein</fullName>
    </submittedName>
</protein>
<proteinExistence type="predicted"/>